<evidence type="ECO:0000313" key="3">
    <source>
        <dbReference type="Proteomes" id="UP000464468"/>
    </source>
</evidence>
<keyword evidence="1" id="KW-0732">Signal</keyword>
<feature type="signal peptide" evidence="1">
    <location>
        <begin position="1"/>
        <end position="21"/>
    </location>
</feature>
<protein>
    <recommendedName>
        <fullName evidence="4">SH3-like domain-containing protein</fullName>
    </recommendedName>
</protein>
<organism evidence="2 3">
    <name type="scientific">Sphingomonas changnyeongensis</name>
    <dbReference type="NCBI Taxonomy" id="2698679"/>
    <lineage>
        <taxon>Bacteria</taxon>
        <taxon>Pseudomonadati</taxon>
        <taxon>Pseudomonadota</taxon>
        <taxon>Alphaproteobacteria</taxon>
        <taxon>Sphingomonadales</taxon>
        <taxon>Sphingomonadaceae</taxon>
        <taxon>Sphingomonas</taxon>
    </lineage>
</organism>
<name>A0A7Z2S8Q8_9SPHN</name>
<evidence type="ECO:0000313" key="2">
    <source>
        <dbReference type="EMBL" id="QHL90897.1"/>
    </source>
</evidence>
<keyword evidence="3" id="KW-1185">Reference proteome</keyword>
<dbReference type="EMBL" id="CP047895">
    <property type="protein sequence ID" value="QHL90897.1"/>
    <property type="molecule type" value="Genomic_DNA"/>
</dbReference>
<proteinExistence type="predicted"/>
<dbReference type="RefSeq" id="WP_160592826.1">
    <property type="nucleotide sequence ID" value="NZ_CP047895.1"/>
</dbReference>
<dbReference type="AlphaFoldDB" id="A0A7Z2S8Q8"/>
<sequence length="159" mass="17553">MMKRALIFTLALLLPAGEALALQKTPPYWASIVPGQARTRTGPGRNYPAMWMYQRRGLPVRVVAVFPAWRKVEDPDGAQGWMQANMLSDDRMAMVRGGEAALRTRPEAGAPVAWRAADGVIGRLRACADGWCELDIAGRRGWVETGRLWGVAPDERLNP</sequence>
<reference evidence="2 3" key="1">
    <citation type="submission" date="2020-01" db="EMBL/GenBank/DDBJ databases">
        <title>Sphingomonas sp. C33 whole genome sequece.</title>
        <authorList>
            <person name="Park C."/>
        </authorList>
    </citation>
    <scope>NUCLEOTIDE SEQUENCE [LARGE SCALE GENOMIC DNA]</scope>
    <source>
        <strain evidence="2 3">C33</strain>
    </source>
</reference>
<dbReference type="Pfam" id="PF06347">
    <property type="entry name" value="SH3_4"/>
    <property type="match status" value="2"/>
</dbReference>
<gene>
    <name evidence="2" type="ORF">GVO57_08790</name>
</gene>
<evidence type="ECO:0008006" key="4">
    <source>
        <dbReference type="Google" id="ProtNLM"/>
    </source>
</evidence>
<dbReference type="KEGG" id="schy:GVO57_08790"/>
<dbReference type="InterPro" id="IPR010466">
    <property type="entry name" value="DUF1058"/>
</dbReference>
<accession>A0A7Z2S8Q8</accession>
<evidence type="ECO:0000256" key="1">
    <source>
        <dbReference type="SAM" id="SignalP"/>
    </source>
</evidence>
<feature type="chain" id="PRO_5031050150" description="SH3-like domain-containing protein" evidence="1">
    <location>
        <begin position="22"/>
        <end position="159"/>
    </location>
</feature>
<dbReference type="Proteomes" id="UP000464468">
    <property type="component" value="Chromosome"/>
</dbReference>